<keyword evidence="2" id="KW-1185">Reference proteome</keyword>
<sequence>MPKQSIKKPSFFGMNFEDVFTEENIFTQDLKKSALTTNPTPIPEIDLVYVLAARTTVLSQIADVELIQQGKRKEEEFDRVDDIHRMKLGIEIATQVCALRAGKMPEELSENDYVIPIFYNGRKIHNEDLKRALRDHKLQKKLGREPLPYYPAGLFTIAPLYNPRKNNIGQNTVAQAQSFRHYLEHHAHKHIAVVSSAFHLPRVARTLGLDSPQMDDSFMDQEAELSSTHSLSDIQLYLYGVHKNEARNGIKLDLIGENDAMQNYSSGNNPSISRDLSRNVFFTNEEILAYKSLAKARFWSKHTQGGTHQITATEEKTEPCKTSL</sequence>
<dbReference type="RefSeq" id="WP_182350873.1">
    <property type="nucleotide sequence ID" value="NZ_JAJSPM010000001.1"/>
</dbReference>
<accession>A0ABS8X0V6</accession>
<proteinExistence type="predicted"/>
<protein>
    <submittedName>
        <fullName evidence="1">Uncharacterized protein</fullName>
    </submittedName>
</protein>
<comment type="caution">
    <text evidence="1">The sequence shown here is derived from an EMBL/GenBank/DDBJ whole genome shotgun (WGS) entry which is preliminary data.</text>
</comment>
<evidence type="ECO:0000313" key="1">
    <source>
        <dbReference type="EMBL" id="MCE3530930.1"/>
    </source>
</evidence>
<evidence type="ECO:0000313" key="2">
    <source>
        <dbReference type="Proteomes" id="UP001320170"/>
    </source>
</evidence>
<gene>
    <name evidence="1" type="ORF">LXO92_00890</name>
</gene>
<dbReference type="EMBL" id="JAJTND010000001">
    <property type="protein sequence ID" value="MCE3530930.1"/>
    <property type="molecule type" value="Genomic_DNA"/>
</dbReference>
<organism evidence="1 2">
    <name type="scientific">Legionella resiliens</name>
    <dbReference type="NCBI Taxonomy" id="2905958"/>
    <lineage>
        <taxon>Bacteria</taxon>
        <taxon>Pseudomonadati</taxon>
        <taxon>Pseudomonadota</taxon>
        <taxon>Gammaproteobacteria</taxon>
        <taxon>Legionellales</taxon>
        <taxon>Legionellaceae</taxon>
        <taxon>Legionella</taxon>
    </lineage>
</organism>
<reference evidence="1 2" key="1">
    <citation type="journal article" date="2024" name="Pathogens">
        <title>Characterization of a Novel Species of Legionella Isolated from a Healthcare Facility: Legionella resiliens sp. nov.</title>
        <authorList>
            <person name="Cristino S."/>
            <person name="Pascale M.R."/>
            <person name="Marino F."/>
            <person name="Derelitto C."/>
            <person name="Salaris S."/>
            <person name="Orsini M."/>
            <person name="Squarzoni S."/>
            <person name="Grottola A."/>
            <person name="Girolamini L."/>
        </authorList>
    </citation>
    <scope>NUCLEOTIDE SEQUENCE [LARGE SCALE GENOMIC DNA]</scope>
    <source>
        <strain evidence="1 2">8cVS16</strain>
    </source>
</reference>
<name>A0ABS8X0V6_9GAMM</name>
<dbReference type="Proteomes" id="UP001320170">
    <property type="component" value="Unassembled WGS sequence"/>
</dbReference>